<accession>B5H2W7</accession>
<dbReference type="Proteomes" id="UP000002357">
    <property type="component" value="Chromosome"/>
</dbReference>
<dbReference type="RefSeq" id="WP_003958613.1">
    <property type="nucleotide sequence ID" value="NZ_CM000913.1"/>
</dbReference>
<dbReference type="eggNOG" id="ENOG502ZEYQ">
    <property type="taxonomic scope" value="Bacteria"/>
</dbReference>
<organism evidence="1 2">
    <name type="scientific">Streptomyces clavuligerus</name>
    <dbReference type="NCBI Taxonomy" id="1901"/>
    <lineage>
        <taxon>Bacteria</taxon>
        <taxon>Bacillati</taxon>
        <taxon>Actinomycetota</taxon>
        <taxon>Actinomycetes</taxon>
        <taxon>Kitasatosporales</taxon>
        <taxon>Streptomycetaceae</taxon>
        <taxon>Streptomyces</taxon>
    </lineage>
</organism>
<dbReference type="AlphaFoldDB" id="B5H2W7"/>
<proteinExistence type="predicted"/>
<sequence length="141" mass="15603">MKGPVHHHAYTWIGSGSDYGTDSLRRPTNAQFSTLSVAPIEPANWLLKSPKMIKGTFTEAAAALAWFEEQIRAYAQSFDSDYQKSEAAIRSHVDGAQESIKIQRDAVGGWWMNGGSSFYSVQLVACPNFFRLEYACPQPPG</sequence>
<dbReference type="STRING" id="1901.BB341_09950"/>
<dbReference type="KEGG" id="sclf:BB341_09950"/>
<evidence type="ECO:0000313" key="2">
    <source>
        <dbReference type="Proteomes" id="UP000002357"/>
    </source>
</evidence>
<name>B5H2W7_STRCL</name>
<dbReference type="EMBL" id="CM000913">
    <property type="protein sequence ID" value="EFG08820.1"/>
    <property type="molecule type" value="Genomic_DNA"/>
</dbReference>
<keyword evidence="2" id="KW-1185">Reference proteome</keyword>
<evidence type="ECO:0000313" key="1">
    <source>
        <dbReference type="EMBL" id="EFG08820.1"/>
    </source>
</evidence>
<gene>
    <name evidence="1" type="ORF">SCLAV_3748</name>
</gene>
<dbReference type="GeneID" id="93729747"/>
<protein>
    <submittedName>
        <fullName evidence="1">Uncharacterized protein</fullName>
    </submittedName>
</protein>
<reference evidence="1 2" key="1">
    <citation type="journal article" date="2010" name="Genome Biol. Evol.">
        <title>The sequence of a 1.8-mb bacterial linear plasmid reveals a rich evolutionary reservoir of secondary metabolic pathways.</title>
        <authorList>
            <person name="Medema M.H."/>
            <person name="Trefzer A."/>
            <person name="Kovalchuk A."/>
            <person name="van den Berg M."/>
            <person name="Mueller U."/>
            <person name="Heijne W."/>
            <person name="Wu L."/>
            <person name="Alam M.T."/>
            <person name="Ronning C.M."/>
            <person name="Nierman W.C."/>
            <person name="Bovenberg R.A.L."/>
            <person name="Breitling R."/>
            <person name="Takano E."/>
        </authorList>
    </citation>
    <scope>NUCLEOTIDE SEQUENCE [LARGE SCALE GENOMIC DNA]</scope>
    <source>
        <strain evidence="2">ATCC 27064 / DSM 738 / JCM 4710 / NBRC 13307 / NCIMB 12785 / NRRL 3585 / VKM Ac-602</strain>
    </source>
</reference>
<dbReference type="OrthoDB" id="4320824at2"/>